<evidence type="ECO:0000259" key="3">
    <source>
        <dbReference type="Pfam" id="PF07811"/>
    </source>
</evidence>
<keyword evidence="5" id="KW-1185">Reference proteome</keyword>
<keyword evidence="2" id="KW-0812">Transmembrane</keyword>
<dbReference type="OrthoDB" id="4336047at2"/>
<dbReference type="RefSeq" id="WP_128556172.1">
    <property type="nucleotide sequence ID" value="NZ_QUAK01000074.1"/>
</dbReference>
<dbReference type="AlphaFoldDB" id="A0A372M5M0"/>
<feature type="domain" description="TadE-like" evidence="3">
    <location>
        <begin position="45"/>
        <end position="87"/>
    </location>
</feature>
<name>A0A372M5M0_9ACTN</name>
<protein>
    <submittedName>
        <fullName evidence="4">Pilus assembly protein</fullName>
    </submittedName>
</protein>
<dbReference type="Pfam" id="PF07811">
    <property type="entry name" value="TadE"/>
    <property type="match status" value="1"/>
</dbReference>
<keyword evidence="2" id="KW-1133">Transmembrane helix</keyword>
<reference evidence="4 5" key="1">
    <citation type="submission" date="2018-08" db="EMBL/GenBank/DDBJ databases">
        <title>Isolation, diversity and antifungal activity of Actinobacteria from wheat.</title>
        <authorList>
            <person name="Han C."/>
        </authorList>
    </citation>
    <scope>NUCLEOTIDE SEQUENCE [LARGE SCALE GENOMIC DNA]</scope>
    <source>
        <strain evidence="4 5">NEAU-YY421</strain>
    </source>
</reference>
<evidence type="ECO:0000313" key="5">
    <source>
        <dbReference type="Proteomes" id="UP000263094"/>
    </source>
</evidence>
<gene>
    <name evidence="4" type="ORF">DY218_13180</name>
</gene>
<organism evidence="4 5">
    <name type="scientific">Streptomyces triticagri</name>
    <dbReference type="NCBI Taxonomy" id="2293568"/>
    <lineage>
        <taxon>Bacteria</taxon>
        <taxon>Bacillati</taxon>
        <taxon>Actinomycetota</taxon>
        <taxon>Actinomycetes</taxon>
        <taxon>Kitasatosporales</taxon>
        <taxon>Streptomycetaceae</taxon>
        <taxon>Streptomyces</taxon>
    </lineage>
</organism>
<proteinExistence type="predicted"/>
<evidence type="ECO:0000256" key="1">
    <source>
        <dbReference type="SAM" id="MobiDB-lite"/>
    </source>
</evidence>
<feature type="transmembrane region" description="Helical" evidence="2">
    <location>
        <begin position="54"/>
        <end position="73"/>
    </location>
</feature>
<dbReference type="InterPro" id="IPR012495">
    <property type="entry name" value="TadE-like_dom"/>
</dbReference>
<evidence type="ECO:0000256" key="2">
    <source>
        <dbReference type="SAM" id="Phobius"/>
    </source>
</evidence>
<feature type="region of interest" description="Disordered" evidence="1">
    <location>
        <begin position="1"/>
        <end position="42"/>
    </location>
</feature>
<dbReference type="Proteomes" id="UP000263094">
    <property type="component" value="Unassembled WGS sequence"/>
</dbReference>
<accession>A0A372M5M0</accession>
<dbReference type="EMBL" id="QUAK01000074">
    <property type="protein sequence ID" value="RFU86242.1"/>
    <property type="molecule type" value="Genomic_DNA"/>
</dbReference>
<comment type="caution">
    <text evidence="4">The sequence shown here is derived from an EMBL/GenBank/DDBJ whole genome shotgun (WGS) entry which is preliminary data.</text>
</comment>
<sequence>METVLIARPAFEDRSPGQSPGSGKGRPGAKSPNSPRAKAARGDRGSSILEFTGFLPLLLFIAMAVIQLGLVGYSYSQAGSAARAGARAASQGASAELSAKAAMSDWLADDTQIDTPGLGDTVTVRATVDIPTLIPFADFGWEAEREVTMPADD</sequence>
<keyword evidence="2" id="KW-0472">Membrane</keyword>
<evidence type="ECO:0000313" key="4">
    <source>
        <dbReference type="EMBL" id="RFU86242.1"/>
    </source>
</evidence>